<comment type="catalytic activity">
    <reaction evidence="7 8">
        <text>shikimate + NADP(+) = 3-dehydroshikimate + NADPH + H(+)</text>
        <dbReference type="Rhea" id="RHEA:17737"/>
        <dbReference type="ChEBI" id="CHEBI:15378"/>
        <dbReference type="ChEBI" id="CHEBI:16630"/>
        <dbReference type="ChEBI" id="CHEBI:36208"/>
        <dbReference type="ChEBI" id="CHEBI:57783"/>
        <dbReference type="ChEBI" id="CHEBI:58349"/>
        <dbReference type="EC" id="1.1.1.25"/>
    </reaction>
</comment>
<dbReference type="EC" id="1.1.1.25" evidence="2 8"/>
<evidence type="ECO:0000256" key="6">
    <source>
        <dbReference type="ARBA" id="ARBA00023141"/>
    </source>
</evidence>
<dbReference type="GO" id="GO:0009073">
    <property type="term" value="P:aromatic amino acid family biosynthetic process"/>
    <property type="evidence" value="ECO:0007669"/>
    <property type="project" value="UniProtKB-KW"/>
</dbReference>
<feature type="binding site" evidence="8">
    <location>
        <position position="228"/>
    </location>
    <ligand>
        <name>NADP(+)</name>
        <dbReference type="ChEBI" id="CHEBI:58349"/>
    </ligand>
</feature>
<accession>A0A0E2BID4</accession>
<feature type="domain" description="SDH C-terminal" evidence="10">
    <location>
        <begin position="251"/>
        <end position="278"/>
    </location>
</feature>
<dbReference type="InterPro" id="IPR013708">
    <property type="entry name" value="Shikimate_DH-bd_N"/>
</dbReference>
<dbReference type="InterPro" id="IPR036291">
    <property type="entry name" value="NAD(P)-bd_dom_sf"/>
</dbReference>
<reference evidence="11" key="1">
    <citation type="submission" date="2012-10" db="EMBL/GenBank/DDBJ databases">
        <authorList>
            <person name="Harkins D.M."/>
            <person name="Durkin A.S."/>
            <person name="Brinkac L.M."/>
            <person name="Haft D.H."/>
            <person name="Selengut J.D."/>
            <person name="Sanka R."/>
            <person name="DePew J."/>
            <person name="Purushe J."/>
            <person name="Matthias M.A."/>
            <person name="Vinetz J.M."/>
            <person name="Sutton G.G."/>
            <person name="Nierman W.C."/>
            <person name="Fouts D.E."/>
        </authorList>
    </citation>
    <scope>NUCLEOTIDE SEQUENCE [LARGE SCALE GENOMIC DNA]</scope>
    <source>
        <strain evidence="11">MOR084</strain>
    </source>
</reference>
<feature type="active site" description="Proton acceptor" evidence="8">
    <location>
        <position position="72"/>
    </location>
</feature>
<feature type="binding site" evidence="8">
    <location>
        <position position="108"/>
    </location>
    <ligand>
        <name>shikimate</name>
        <dbReference type="ChEBI" id="CHEBI:36208"/>
    </ligand>
</feature>
<keyword evidence="4 8" id="KW-0521">NADP</keyword>
<gene>
    <name evidence="8 11" type="primary">aroE</name>
    <name evidence="11" type="ORF">LEP1GSC179_2316</name>
</gene>
<dbReference type="InterPro" id="IPR011342">
    <property type="entry name" value="Shikimate_DH"/>
</dbReference>
<evidence type="ECO:0000256" key="7">
    <source>
        <dbReference type="ARBA" id="ARBA00049442"/>
    </source>
</evidence>
<dbReference type="HAMAP" id="MF_00222">
    <property type="entry name" value="Shikimate_DH_AroE"/>
    <property type="match status" value="1"/>
</dbReference>
<dbReference type="AlphaFoldDB" id="A0A0E2BID4"/>
<dbReference type="SUPFAM" id="SSF53223">
    <property type="entry name" value="Aminoacid dehydrogenase-like, N-terminal domain"/>
    <property type="match status" value="1"/>
</dbReference>
<comment type="caution">
    <text evidence="8">Lacks conserved residue(s) required for the propagation of feature annotation.</text>
</comment>
<evidence type="ECO:0000259" key="10">
    <source>
        <dbReference type="Pfam" id="PF18317"/>
    </source>
</evidence>
<evidence type="ECO:0000256" key="3">
    <source>
        <dbReference type="ARBA" id="ARBA00022605"/>
    </source>
</evidence>
<dbReference type="Gene3D" id="3.40.50.10860">
    <property type="entry name" value="Leucine Dehydrogenase, chain A, domain 1"/>
    <property type="match status" value="1"/>
</dbReference>
<name>A0A0E2BID4_9LEPT</name>
<dbReference type="UniPathway" id="UPA00053">
    <property type="reaction ID" value="UER00087"/>
</dbReference>
<evidence type="ECO:0000313" key="11">
    <source>
        <dbReference type="EMBL" id="EKO35095.1"/>
    </source>
</evidence>
<keyword evidence="6 8" id="KW-0057">Aromatic amino acid biosynthesis</keyword>
<protein>
    <recommendedName>
        <fullName evidence="2 8">Shikimate dehydrogenase (NADP(+))</fullName>
        <shortName evidence="8">SDH</shortName>
        <ecNumber evidence="2 8">1.1.1.25</ecNumber>
    </recommendedName>
</protein>
<dbReference type="InterPro" id="IPR046346">
    <property type="entry name" value="Aminoacid_DH-like_N_sf"/>
</dbReference>
<comment type="subunit">
    <text evidence="8">Homodimer.</text>
</comment>
<feature type="binding site" evidence="8">
    <location>
        <begin position="22"/>
        <end position="24"/>
    </location>
    <ligand>
        <name>shikimate</name>
        <dbReference type="ChEBI" id="CHEBI:36208"/>
    </ligand>
</feature>
<dbReference type="Gene3D" id="3.40.50.720">
    <property type="entry name" value="NAD(P)-binding Rossmann-like Domain"/>
    <property type="match status" value="1"/>
</dbReference>
<feature type="binding site" evidence="8">
    <location>
        <position position="258"/>
    </location>
    <ligand>
        <name>shikimate</name>
        <dbReference type="ChEBI" id="CHEBI:36208"/>
    </ligand>
</feature>
<feature type="binding site" evidence="8">
    <location>
        <begin position="133"/>
        <end position="137"/>
    </location>
    <ligand>
        <name>NADP(+)</name>
        <dbReference type="ChEBI" id="CHEBI:58349"/>
    </ligand>
</feature>
<feature type="domain" description="Shikimate dehydrogenase substrate binding N-terminal" evidence="9">
    <location>
        <begin position="14"/>
        <end position="95"/>
    </location>
</feature>
<dbReference type="EMBL" id="AHON02000019">
    <property type="protein sequence ID" value="EKO35095.1"/>
    <property type="molecule type" value="Genomic_DNA"/>
</dbReference>
<organism evidence="11 12">
    <name type="scientific">Leptospira santarosai str. MOR084</name>
    <dbReference type="NCBI Taxonomy" id="1049984"/>
    <lineage>
        <taxon>Bacteria</taxon>
        <taxon>Pseudomonadati</taxon>
        <taxon>Spirochaetota</taxon>
        <taxon>Spirochaetia</taxon>
        <taxon>Leptospirales</taxon>
        <taxon>Leptospiraceae</taxon>
        <taxon>Leptospira</taxon>
    </lineage>
</organism>
<dbReference type="GO" id="GO:0005829">
    <property type="term" value="C:cytosol"/>
    <property type="evidence" value="ECO:0007669"/>
    <property type="project" value="TreeGrafter"/>
</dbReference>
<dbReference type="GO" id="GO:0019632">
    <property type="term" value="P:shikimate metabolic process"/>
    <property type="evidence" value="ECO:0007669"/>
    <property type="project" value="InterPro"/>
</dbReference>
<dbReference type="SUPFAM" id="SSF51735">
    <property type="entry name" value="NAD(P)-binding Rossmann-fold domains"/>
    <property type="match status" value="1"/>
</dbReference>
<dbReference type="NCBIfam" id="TIGR00507">
    <property type="entry name" value="aroE"/>
    <property type="match status" value="1"/>
</dbReference>
<dbReference type="PANTHER" id="PTHR21089:SF1">
    <property type="entry name" value="BIFUNCTIONAL 3-DEHYDROQUINATE DEHYDRATASE_SHIKIMATE DEHYDROGENASE, CHLOROPLASTIC"/>
    <property type="match status" value="1"/>
</dbReference>
<comment type="function">
    <text evidence="8">Involved in the biosynthesis of the chorismate, which leads to the biosynthesis of aromatic amino acids. Catalyzes the reversible NADPH linked reduction of 3-dehydroshikimate (DHSA) to yield shikimate (SA).</text>
</comment>
<feature type="binding site" evidence="8">
    <location>
        <position position="230"/>
    </location>
    <ligand>
        <name>shikimate</name>
        <dbReference type="ChEBI" id="CHEBI:36208"/>
    </ligand>
</feature>
<evidence type="ECO:0000256" key="5">
    <source>
        <dbReference type="ARBA" id="ARBA00023002"/>
    </source>
</evidence>
<evidence type="ECO:0000256" key="4">
    <source>
        <dbReference type="ARBA" id="ARBA00022857"/>
    </source>
</evidence>
<evidence type="ECO:0000313" key="12">
    <source>
        <dbReference type="Proteomes" id="UP000006329"/>
    </source>
</evidence>
<keyword evidence="3 8" id="KW-0028">Amino-acid biosynthesis</keyword>
<dbReference type="CDD" id="cd01065">
    <property type="entry name" value="NAD_bind_Shikimate_DH"/>
    <property type="match status" value="1"/>
</dbReference>
<feature type="binding site" evidence="8">
    <location>
        <position position="93"/>
    </location>
    <ligand>
        <name>shikimate</name>
        <dbReference type="ChEBI" id="CHEBI:36208"/>
    </ligand>
</feature>
<proteinExistence type="inferred from homology"/>
<evidence type="ECO:0000259" key="9">
    <source>
        <dbReference type="Pfam" id="PF08501"/>
    </source>
</evidence>
<dbReference type="Pfam" id="PF18317">
    <property type="entry name" value="SDH_C"/>
    <property type="match status" value="1"/>
</dbReference>
<keyword evidence="12" id="KW-1185">Reference proteome</keyword>
<dbReference type="GeneID" id="29741014"/>
<keyword evidence="5 8" id="KW-0560">Oxidoreductase</keyword>
<dbReference type="PANTHER" id="PTHR21089">
    <property type="entry name" value="SHIKIMATE DEHYDROGENASE"/>
    <property type="match status" value="1"/>
</dbReference>
<dbReference type="InterPro" id="IPR041121">
    <property type="entry name" value="SDH_C"/>
</dbReference>
<dbReference type="InterPro" id="IPR022893">
    <property type="entry name" value="Shikimate_DH_fam"/>
</dbReference>
<dbReference type="GO" id="GO:0050661">
    <property type="term" value="F:NADP binding"/>
    <property type="evidence" value="ECO:0007669"/>
    <property type="project" value="InterPro"/>
</dbReference>
<comment type="caution">
    <text evidence="11">The sequence shown here is derived from an EMBL/GenBank/DDBJ whole genome shotgun (WGS) entry which is preliminary data.</text>
</comment>
<sequence>MNNITKQTAKTFGIVGFPLSHSLSPLIHNSIYKDRGIDASYLVFETPELNSKIIREFQNSGILGLSVTIPHKEKAFALADKADGTSTIMKASNTLLIGSNSIHAYNTDGEGAYRSILELSPKSLTVGKTVILGSGGSARGIAYNLAVSGKIQNLLLCSRNETTAKEICSLISENSNVKTEYVAQDSLFSRKEEISLVIHTTPLGMKGQAPGPFLPENFFNPNMTLFDIVYNPLETPLVKAAKKAGAKIIPGSEMLLYQAMKQFELFTDISPNAEDILKTRERLSRTLTDR</sequence>
<comment type="similarity">
    <text evidence="8">Belongs to the shikimate dehydrogenase family.</text>
</comment>
<feature type="binding site" evidence="8">
    <location>
        <position position="251"/>
    </location>
    <ligand>
        <name>NADP(+)</name>
        <dbReference type="ChEBI" id="CHEBI:58349"/>
    </ligand>
</feature>
<feature type="binding site" evidence="8">
    <location>
        <position position="68"/>
    </location>
    <ligand>
        <name>shikimate</name>
        <dbReference type="ChEBI" id="CHEBI:36208"/>
    </ligand>
</feature>
<dbReference type="GO" id="GO:0004764">
    <property type="term" value="F:shikimate 3-dehydrogenase (NADP+) activity"/>
    <property type="evidence" value="ECO:0007669"/>
    <property type="project" value="UniProtKB-UniRule"/>
</dbReference>
<comment type="pathway">
    <text evidence="1 8">Metabolic intermediate biosynthesis; chorismate biosynthesis; chorismate from D-erythrose 4-phosphate and phosphoenolpyruvate: step 4/7.</text>
</comment>
<dbReference type="GO" id="GO:0009423">
    <property type="term" value="P:chorismate biosynthetic process"/>
    <property type="evidence" value="ECO:0007669"/>
    <property type="project" value="UniProtKB-UniRule"/>
</dbReference>
<dbReference type="Pfam" id="PF08501">
    <property type="entry name" value="Shikimate_dh_N"/>
    <property type="match status" value="1"/>
</dbReference>
<evidence type="ECO:0000256" key="1">
    <source>
        <dbReference type="ARBA" id="ARBA00004871"/>
    </source>
</evidence>
<dbReference type="Proteomes" id="UP000006329">
    <property type="component" value="Unassembled WGS sequence"/>
</dbReference>
<evidence type="ECO:0000256" key="8">
    <source>
        <dbReference type="HAMAP-Rule" id="MF_00222"/>
    </source>
</evidence>
<dbReference type="GO" id="GO:0008652">
    <property type="term" value="P:amino acid biosynthetic process"/>
    <property type="evidence" value="ECO:0007669"/>
    <property type="project" value="UniProtKB-KW"/>
</dbReference>
<evidence type="ECO:0000256" key="2">
    <source>
        <dbReference type="ARBA" id="ARBA00012962"/>
    </source>
</evidence>
<dbReference type="RefSeq" id="WP_004459051.1">
    <property type="nucleotide sequence ID" value="NZ_AHON02000019.1"/>
</dbReference>